<evidence type="ECO:0000256" key="4">
    <source>
        <dbReference type="ARBA" id="ARBA00023306"/>
    </source>
</evidence>
<accession>A0A2C9JKF8</accession>
<dbReference type="InterPro" id="IPR036915">
    <property type="entry name" value="Cyclin-like_sf"/>
</dbReference>
<dbReference type="AlphaFoldDB" id="A0A2C9JKF8"/>
<keyword evidence="1" id="KW-0132">Cell division</keyword>
<dbReference type="GO" id="GO:0044772">
    <property type="term" value="P:mitotic cell cycle phase transition"/>
    <property type="evidence" value="ECO:0007669"/>
    <property type="project" value="InterPro"/>
</dbReference>
<evidence type="ECO:0000259" key="8">
    <source>
        <dbReference type="SMART" id="SM01332"/>
    </source>
</evidence>
<evidence type="ECO:0000256" key="5">
    <source>
        <dbReference type="RuleBase" id="RU000383"/>
    </source>
</evidence>
<dbReference type="Pfam" id="PF00134">
    <property type="entry name" value="Cyclin_N"/>
    <property type="match status" value="1"/>
</dbReference>
<evidence type="ECO:0000256" key="6">
    <source>
        <dbReference type="SAM" id="MobiDB-lite"/>
    </source>
</evidence>
<dbReference type="RefSeq" id="XP_013070519.2">
    <property type="nucleotide sequence ID" value="XM_013215065.2"/>
</dbReference>
<keyword evidence="2" id="KW-0498">Mitosis</keyword>
<protein>
    <submittedName>
        <fullName evidence="9">Uncharacterized protein</fullName>
    </submittedName>
</protein>
<evidence type="ECO:0000313" key="9">
    <source>
        <dbReference type="EnsemblMetazoa" id="BGLB003759-PB"/>
    </source>
</evidence>
<dbReference type="Gene3D" id="1.10.472.10">
    <property type="entry name" value="Cyclin-like"/>
    <property type="match status" value="2"/>
</dbReference>
<dbReference type="SMART" id="SM00385">
    <property type="entry name" value="CYCLIN"/>
    <property type="match status" value="2"/>
</dbReference>
<evidence type="ECO:0000259" key="7">
    <source>
        <dbReference type="SMART" id="SM00385"/>
    </source>
</evidence>
<dbReference type="InterPro" id="IPR004367">
    <property type="entry name" value="Cyclin_C-dom"/>
</dbReference>
<evidence type="ECO:0000256" key="2">
    <source>
        <dbReference type="ARBA" id="ARBA00022776"/>
    </source>
</evidence>
<gene>
    <name evidence="9" type="primary">106057744</name>
</gene>
<dbReference type="Pfam" id="PF02984">
    <property type="entry name" value="Cyclin_C"/>
    <property type="match status" value="1"/>
</dbReference>
<dbReference type="SMART" id="SM01332">
    <property type="entry name" value="Cyclin_C"/>
    <property type="match status" value="1"/>
</dbReference>
<dbReference type="InterPro" id="IPR013763">
    <property type="entry name" value="Cyclin-like_dom"/>
</dbReference>
<name>A0A2C9JKF8_BIOGL</name>
<reference evidence="9" key="1">
    <citation type="submission" date="2020-05" db="UniProtKB">
        <authorList>
            <consortium name="EnsemblMetazoa"/>
        </authorList>
    </citation>
    <scope>IDENTIFICATION</scope>
    <source>
        <strain evidence="9">BB02</strain>
    </source>
</reference>
<sequence>MFTRKKINENIGPQQSKPLATKKVMEGPVKGGQAKIKRAIPTKRAAFGDITNATKEKPDDLKKIPLAVKPLAAKPLIGKIHPTIGNNAKNTKITSKTKTDLKNKANTATNHAADLQENSISRSQALKNLAAGVPEDRVEEDFSFVIVEDSLEEKLQEESDKTILDIDQELYTDVFNVGLYAQDIFDYYRRRENMFIIPPYLDRQSTISAGMRAILVDWMVEVQESFELNHETLYLAVKLTDIYLSRITVNKEMLQLIGASAIFVSSKFDERCPPLIEDFIYICDNAFDKDEFIQMEMELLRKVNFDLGVPISYRFLRRYSKVARLSIETLTLARFILEMSLMEYDLVKEKDSKVAAAALYIAMKMRKEGVWQGDLVKSSHYKVDDFKHLIVALNKMLLSPAVPQLNTIRSKYSHVVFHEVAKIPLMPTEELFNTKSGTNDSS</sequence>
<organism evidence="9 10">
    <name type="scientific">Biomphalaria glabrata</name>
    <name type="common">Bloodfluke planorb</name>
    <name type="synonym">Freshwater snail</name>
    <dbReference type="NCBI Taxonomy" id="6526"/>
    <lineage>
        <taxon>Eukaryota</taxon>
        <taxon>Metazoa</taxon>
        <taxon>Spiralia</taxon>
        <taxon>Lophotrochozoa</taxon>
        <taxon>Mollusca</taxon>
        <taxon>Gastropoda</taxon>
        <taxon>Heterobranchia</taxon>
        <taxon>Euthyneura</taxon>
        <taxon>Panpulmonata</taxon>
        <taxon>Hygrophila</taxon>
        <taxon>Lymnaeoidea</taxon>
        <taxon>Planorbidae</taxon>
        <taxon>Biomphalaria</taxon>
    </lineage>
</organism>
<dbReference type="SUPFAM" id="SSF47954">
    <property type="entry name" value="Cyclin-like"/>
    <property type="match status" value="2"/>
</dbReference>
<dbReference type="KEGG" id="bgt:106057744"/>
<dbReference type="EnsemblMetazoa" id="BGLB003759-RB">
    <property type="protein sequence ID" value="BGLB003759-PB"/>
    <property type="gene ID" value="BGLB003759"/>
</dbReference>
<dbReference type="InterPro" id="IPR039361">
    <property type="entry name" value="Cyclin"/>
</dbReference>
<proteinExistence type="inferred from homology"/>
<dbReference type="GO" id="GO:0051301">
    <property type="term" value="P:cell division"/>
    <property type="evidence" value="ECO:0007669"/>
    <property type="project" value="UniProtKB-KW"/>
</dbReference>
<comment type="similarity">
    <text evidence="5">Belongs to the cyclin family.</text>
</comment>
<dbReference type="CDD" id="cd20508">
    <property type="entry name" value="CYCLIN_CCNB3_rpt1"/>
    <property type="match status" value="1"/>
</dbReference>
<dbReference type="GO" id="GO:0016538">
    <property type="term" value="F:cyclin-dependent protein serine/threonine kinase regulator activity"/>
    <property type="evidence" value="ECO:0007669"/>
    <property type="project" value="InterPro"/>
</dbReference>
<keyword evidence="4" id="KW-0131">Cell cycle</keyword>
<dbReference type="VEuPathDB" id="VectorBase:BGLAX_039594"/>
<evidence type="ECO:0000256" key="3">
    <source>
        <dbReference type="ARBA" id="ARBA00023127"/>
    </source>
</evidence>
<dbReference type="STRING" id="6526.A0A2C9JKF8"/>
<dbReference type="InterPro" id="IPR006671">
    <property type="entry name" value="Cyclin_N"/>
</dbReference>
<dbReference type="PIRSF" id="PIRSF001771">
    <property type="entry name" value="Cyclin_A_B_D_E"/>
    <property type="match status" value="1"/>
</dbReference>
<dbReference type="OrthoDB" id="5590282at2759"/>
<feature type="domain" description="Cyclin-like" evidence="7">
    <location>
        <begin position="314"/>
        <end position="398"/>
    </location>
</feature>
<keyword evidence="3 5" id="KW-0195">Cyclin</keyword>
<evidence type="ECO:0000256" key="1">
    <source>
        <dbReference type="ARBA" id="ARBA00022618"/>
    </source>
</evidence>
<dbReference type="Proteomes" id="UP000076420">
    <property type="component" value="Unassembled WGS sequence"/>
</dbReference>
<dbReference type="FunFam" id="1.10.472.10:FF:000001">
    <property type="entry name" value="G2/mitotic-specific cyclin"/>
    <property type="match status" value="1"/>
</dbReference>
<dbReference type="InterPro" id="IPR046965">
    <property type="entry name" value="Cyclin_A/B-like"/>
</dbReference>
<feature type="region of interest" description="Disordered" evidence="6">
    <location>
        <begin position="1"/>
        <end position="34"/>
    </location>
</feature>
<feature type="domain" description="Cyclin-like" evidence="7">
    <location>
        <begin position="217"/>
        <end position="301"/>
    </location>
</feature>
<dbReference type="VEuPathDB" id="VectorBase:BGLB003759"/>
<feature type="domain" description="Cyclin C-terminal" evidence="8">
    <location>
        <begin position="310"/>
        <end position="426"/>
    </location>
</feature>
<dbReference type="PANTHER" id="PTHR10177">
    <property type="entry name" value="CYCLINS"/>
    <property type="match status" value="1"/>
</dbReference>
<evidence type="ECO:0000313" key="10">
    <source>
        <dbReference type="Proteomes" id="UP000076420"/>
    </source>
</evidence>